<dbReference type="EMBL" id="CM051406">
    <property type="protein sequence ID" value="KAJ4703607.1"/>
    <property type="molecule type" value="Genomic_DNA"/>
</dbReference>
<accession>A0ACC1WX79</accession>
<sequence>MASFRFSVCLIVIFLLFSWSETRPLISNPQKQQGRNLKSLIRALGKDAKEVINIGVENEKRNKDLYESKRASPGGPDPHHHSKNQ</sequence>
<keyword evidence="2" id="KW-1185">Reference proteome</keyword>
<evidence type="ECO:0000313" key="1">
    <source>
        <dbReference type="EMBL" id="KAJ4703607.1"/>
    </source>
</evidence>
<evidence type="ECO:0000313" key="2">
    <source>
        <dbReference type="Proteomes" id="UP001164539"/>
    </source>
</evidence>
<comment type="caution">
    <text evidence="1">The sequence shown here is derived from an EMBL/GenBank/DDBJ whole genome shotgun (WGS) entry which is preliminary data.</text>
</comment>
<protein>
    <submittedName>
        <fullName evidence="1">CLAVATA3/ESR (CLE)-related protein</fullName>
    </submittedName>
</protein>
<proteinExistence type="predicted"/>
<organism evidence="1 2">
    <name type="scientific">Melia azedarach</name>
    <name type="common">Chinaberry tree</name>
    <dbReference type="NCBI Taxonomy" id="155640"/>
    <lineage>
        <taxon>Eukaryota</taxon>
        <taxon>Viridiplantae</taxon>
        <taxon>Streptophyta</taxon>
        <taxon>Embryophyta</taxon>
        <taxon>Tracheophyta</taxon>
        <taxon>Spermatophyta</taxon>
        <taxon>Magnoliopsida</taxon>
        <taxon>eudicotyledons</taxon>
        <taxon>Gunneridae</taxon>
        <taxon>Pentapetalae</taxon>
        <taxon>rosids</taxon>
        <taxon>malvids</taxon>
        <taxon>Sapindales</taxon>
        <taxon>Meliaceae</taxon>
        <taxon>Melia</taxon>
    </lineage>
</organism>
<gene>
    <name evidence="1" type="ORF">OWV82_023486</name>
</gene>
<dbReference type="Proteomes" id="UP001164539">
    <property type="component" value="Chromosome 13"/>
</dbReference>
<name>A0ACC1WX79_MELAZ</name>
<reference evidence="1 2" key="1">
    <citation type="journal article" date="2023" name="Science">
        <title>Complex scaffold remodeling in plant triterpene biosynthesis.</title>
        <authorList>
            <person name="De La Pena R."/>
            <person name="Hodgson H."/>
            <person name="Liu J.C."/>
            <person name="Stephenson M.J."/>
            <person name="Martin A.C."/>
            <person name="Owen C."/>
            <person name="Harkess A."/>
            <person name="Leebens-Mack J."/>
            <person name="Jimenez L.E."/>
            <person name="Osbourn A."/>
            <person name="Sattely E.S."/>
        </authorList>
    </citation>
    <scope>NUCLEOTIDE SEQUENCE [LARGE SCALE GENOMIC DNA]</scope>
    <source>
        <strain evidence="2">cv. JPN11</strain>
        <tissue evidence="1">Leaf</tissue>
    </source>
</reference>